<name>A0A9J6CXJ8_RHIMP</name>
<dbReference type="VEuPathDB" id="VectorBase:LOC119170073"/>
<evidence type="ECO:0000313" key="5">
    <source>
        <dbReference type="EMBL" id="KAH7952617.1"/>
    </source>
</evidence>
<dbReference type="Pfam" id="PF00685">
    <property type="entry name" value="Sulfotransfer_1"/>
    <property type="match status" value="1"/>
</dbReference>
<comment type="similarity">
    <text evidence="1">Belongs to the sulfotransferase 1 family.</text>
</comment>
<evidence type="ECO:0000313" key="6">
    <source>
        <dbReference type="Proteomes" id="UP000821866"/>
    </source>
</evidence>
<dbReference type="SUPFAM" id="SSF52540">
    <property type="entry name" value="P-loop containing nucleoside triphosphate hydrolases"/>
    <property type="match status" value="1"/>
</dbReference>
<reference evidence="5" key="2">
    <citation type="submission" date="2021-09" db="EMBL/GenBank/DDBJ databases">
        <authorList>
            <person name="Jia N."/>
            <person name="Wang J."/>
            <person name="Shi W."/>
            <person name="Du L."/>
            <person name="Sun Y."/>
            <person name="Zhan W."/>
            <person name="Jiang J."/>
            <person name="Wang Q."/>
            <person name="Zhang B."/>
            <person name="Ji P."/>
            <person name="Sakyi L.B."/>
            <person name="Cui X."/>
            <person name="Yuan T."/>
            <person name="Jiang B."/>
            <person name="Yang W."/>
            <person name="Lam T.T.-Y."/>
            <person name="Chang Q."/>
            <person name="Ding S."/>
            <person name="Wang X."/>
            <person name="Zhu J."/>
            <person name="Ruan X."/>
            <person name="Zhao L."/>
            <person name="Wei J."/>
            <person name="Que T."/>
            <person name="Du C."/>
            <person name="Cheng J."/>
            <person name="Dai P."/>
            <person name="Han X."/>
            <person name="Huang E."/>
            <person name="Gao Y."/>
            <person name="Liu J."/>
            <person name="Shao H."/>
            <person name="Ye R."/>
            <person name="Li L."/>
            <person name="Wei W."/>
            <person name="Wang X."/>
            <person name="Wang C."/>
            <person name="Huo Q."/>
            <person name="Li W."/>
            <person name="Guo W."/>
            <person name="Chen H."/>
            <person name="Chen S."/>
            <person name="Zhou L."/>
            <person name="Zhou L."/>
            <person name="Ni X."/>
            <person name="Tian J."/>
            <person name="Zhou Y."/>
            <person name="Sheng Y."/>
            <person name="Liu T."/>
            <person name="Pan Y."/>
            <person name="Xia L."/>
            <person name="Li J."/>
            <person name="Zhao F."/>
            <person name="Cao W."/>
        </authorList>
    </citation>
    <scope>NUCLEOTIDE SEQUENCE</scope>
    <source>
        <strain evidence="5">Rmic-2018</strain>
        <tissue evidence="5">Larvae</tissue>
    </source>
</reference>
<organism evidence="5 6">
    <name type="scientific">Rhipicephalus microplus</name>
    <name type="common">Cattle tick</name>
    <name type="synonym">Boophilus microplus</name>
    <dbReference type="NCBI Taxonomy" id="6941"/>
    <lineage>
        <taxon>Eukaryota</taxon>
        <taxon>Metazoa</taxon>
        <taxon>Ecdysozoa</taxon>
        <taxon>Arthropoda</taxon>
        <taxon>Chelicerata</taxon>
        <taxon>Arachnida</taxon>
        <taxon>Acari</taxon>
        <taxon>Parasitiformes</taxon>
        <taxon>Ixodida</taxon>
        <taxon>Ixodoidea</taxon>
        <taxon>Ixodidae</taxon>
        <taxon>Rhipicephalinae</taxon>
        <taxon>Rhipicephalus</taxon>
        <taxon>Boophilus</taxon>
    </lineage>
</organism>
<gene>
    <name evidence="5" type="ORF">HPB51_028224</name>
</gene>
<proteinExistence type="inferred from homology"/>
<dbReference type="Gene3D" id="3.40.50.300">
    <property type="entry name" value="P-loop containing nucleotide triphosphate hydrolases"/>
    <property type="match status" value="1"/>
</dbReference>
<evidence type="ECO:0000256" key="2">
    <source>
        <dbReference type="ARBA" id="ARBA00022679"/>
    </source>
</evidence>
<evidence type="ECO:0000256" key="3">
    <source>
        <dbReference type="SAM" id="MobiDB-lite"/>
    </source>
</evidence>
<sequence length="435" mass="49672">MRTSSLGRMPERVEKSFGWRRLRGGVPRVSSSPPLTLVSRRFKNLFSPLVMNRFKKILWQNVPHRTPNNFHCLTEIRYGAWQTNCEAAAMAPRKPYTQLIDGVPRDPNYDAELFRSSLNFRAGSGDLVLHTYPKSGTHLLLYIVQCILNKGEGARTYEEFAESTRLLGGMDFADWRPPLPLRLFSTHLPPQRSTINAQAKYVYLARNPWDVCVSLFHMVTDFSTYRFQDGTFDEFFDDFLEGDAAGHGCYFDHVASGHALRHEPHVLFVTYEELLRDTRAVVMTLARFLGEEYAADLQANDSIFQKILASSTPDNMRRILVLDFSRPSSALFTGESRHGKVKFKVGYESDSQKYSFVRKGAIGSWKDHFSPDQLRRMEAAIQQVEKKTSAMDLWRDVRKEAIAATETDKKVKLQSEGDCFEPVASQGSKSTRKNN</sequence>
<keyword evidence="6" id="KW-1185">Reference proteome</keyword>
<feature type="region of interest" description="Disordered" evidence="3">
    <location>
        <begin position="414"/>
        <end position="435"/>
    </location>
</feature>
<reference evidence="5" key="1">
    <citation type="journal article" date="2020" name="Cell">
        <title>Large-Scale Comparative Analyses of Tick Genomes Elucidate Their Genetic Diversity and Vector Capacities.</title>
        <authorList>
            <consortium name="Tick Genome and Microbiome Consortium (TIGMIC)"/>
            <person name="Jia N."/>
            <person name="Wang J."/>
            <person name="Shi W."/>
            <person name="Du L."/>
            <person name="Sun Y."/>
            <person name="Zhan W."/>
            <person name="Jiang J.F."/>
            <person name="Wang Q."/>
            <person name="Zhang B."/>
            <person name="Ji P."/>
            <person name="Bell-Sakyi L."/>
            <person name="Cui X.M."/>
            <person name="Yuan T.T."/>
            <person name="Jiang B.G."/>
            <person name="Yang W.F."/>
            <person name="Lam T.T."/>
            <person name="Chang Q.C."/>
            <person name="Ding S.J."/>
            <person name="Wang X.J."/>
            <person name="Zhu J.G."/>
            <person name="Ruan X.D."/>
            <person name="Zhao L."/>
            <person name="Wei J.T."/>
            <person name="Ye R.Z."/>
            <person name="Que T.C."/>
            <person name="Du C.H."/>
            <person name="Zhou Y.H."/>
            <person name="Cheng J.X."/>
            <person name="Dai P.F."/>
            <person name="Guo W.B."/>
            <person name="Han X.H."/>
            <person name="Huang E.J."/>
            <person name="Li L.F."/>
            <person name="Wei W."/>
            <person name="Gao Y.C."/>
            <person name="Liu J.Z."/>
            <person name="Shao H.Z."/>
            <person name="Wang X."/>
            <person name="Wang C.C."/>
            <person name="Yang T.C."/>
            <person name="Huo Q.B."/>
            <person name="Li W."/>
            <person name="Chen H.Y."/>
            <person name="Chen S.E."/>
            <person name="Zhou L.G."/>
            <person name="Ni X.B."/>
            <person name="Tian J.H."/>
            <person name="Sheng Y."/>
            <person name="Liu T."/>
            <person name="Pan Y.S."/>
            <person name="Xia L.Y."/>
            <person name="Li J."/>
            <person name="Zhao F."/>
            <person name="Cao W.C."/>
        </authorList>
    </citation>
    <scope>NUCLEOTIDE SEQUENCE</scope>
    <source>
        <strain evidence="5">Rmic-2018</strain>
    </source>
</reference>
<dbReference type="AlphaFoldDB" id="A0A9J6CXJ8"/>
<dbReference type="GO" id="GO:0008146">
    <property type="term" value="F:sulfotransferase activity"/>
    <property type="evidence" value="ECO:0007669"/>
    <property type="project" value="InterPro"/>
</dbReference>
<accession>A0A9J6CXJ8</accession>
<dbReference type="InterPro" id="IPR027417">
    <property type="entry name" value="P-loop_NTPase"/>
</dbReference>
<evidence type="ECO:0000259" key="4">
    <source>
        <dbReference type="Pfam" id="PF00685"/>
    </source>
</evidence>
<comment type="caution">
    <text evidence="5">The sequence shown here is derived from an EMBL/GenBank/DDBJ whole genome shotgun (WGS) entry which is preliminary data.</text>
</comment>
<dbReference type="Proteomes" id="UP000821866">
    <property type="component" value="Unassembled WGS sequence"/>
</dbReference>
<feature type="domain" description="Sulfotransferase" evidence="4">
    <location>
        <begin position="126"/>
        <end position="387"/>
    </location>
</feature>
<protein>
    <recommendedName>
        <fullName evidence="4">Sulfotransferase domain-containing protein</fullName>
    </recommendedName>
</protein>
<dbReference type="InterPro" id="IPR000863">
    <property type="entry name" value="Sulfotransferase_dom"/>
</dbReference>
<evidence type="ECO:0000256" key="1">
    <source>
        <dbReference type="ARBA" id="ARBA00005771"/>
    </source>
</evidence>
<keyword evidence="2" id="KW-0808">Transferase</keyword>
<dbReference type="EMBL" id="JABSTU010004893">
    <property type="protein sequence ID" value="KAH7952617.1"/>
    <property type="molecule type" value="Genomic_DNA"/>
</dbReference>
<dbReference type="PANTHER" id="PTHR11783">
    <property type="entry name" value="SULFOTRANSFERASE SULT"/>
    <property type="match status" value="1"/>
</dbReference>